<dbReference type="GO" id="GO:0046872">
    <property type="term" value="F:metal ion binding"/>
    <property type="evidence" value="ECO:0007669"/>
    <property type="project" value="UniProtKB-KW"/>
</dbReference>
<proteinExistence type="inferred from homology"/>
<dbReference type="GO" id="GO:0005524">
    <property type="term" value="F:ATP binding"/>
    <property type="evidence" value="ECO:0007669"/>
    <property type="project" value="UniProtKB-KW"/>
</dbReference>
<keyword evidence="2 4" id="KW-0547">Nucleotide-binding</keyword>
<dbReference type="GO" id="GO:0030272">
    <property type="term" value="F:5-formyltetrahydrofolate cyclo-ligase activity"/>
    <property type="evidence" value="ECO:0007669"/>
    <property type="project" value="UniProtKB-EC"/>
</dbReference>
<evidence type="ECO:0000313" key="5">
    <source>
        <dbReference type="EMBL" id="WOE76622.1"/>
    </source>
</evidence>
<keyword evidence="6" id="KW-1185">Reference proteome</keyword>
<protein>
    <recommendedName>
        <fullName evidence="4">5-formyltetrahydrofolate cyclo-ligase</fullName>
        <ecNumber evidence="4">6.3.3.2</ecNumber>
    </recommendedName>
</protein>
<reference evidence="5 6" key="1">
    <citation type="submission" date="2023-10" db="EMBL/GenBank/DDBJ databases">
        <title>Complete genome sequence of a Sphingomonadaceae bacterium.</title>
        <authorList>
            <person name="Yan C."/>
        </authorList>
    </citation>
    <scope>NUCLEOTIDE SEQUENCE [LARGE SCALE GENOMIC DNA]</scope>
    <source>
        <strain evidence="5 6">SCSIO 66989</strain>
    </source>
</reference>
<evidence type="ECO:0000256" key="4">
    <source>
        <dbReference type="RuleBase" id="RU361279"/>
    </source>
</evidence>
<dbReference type="PANTHER" id="PTHR23407">
    <property type="entry name" value="ATPASE INHIBITOR/5-FORMYLTETRAHYDROFOLATE CYCLO-LIGASE"/>
    <property type="match status" value="1"/>
</dbReference>
<evidence type="ECO:0000256" key="3">
    <source>
        <dbReference type="ARBA" id="ARBA00022840"/>
    </source>
</evidence>
<keyword evidence="4" id="KW-0479">Metal-binding</keyword>
<dbReference type="EMBL" id="CP136594">
    <property type="protein sequence ID" value="WOE76622.1"/>
    <property type="molecule type" value="Genomic_DNA"/>
</dbReference>
<dbReference type="SUPFAM" id="SSF100950">
    <property type="entry name" value="NagB/RpiA/CoA transferase-like"/>
    <property type="match status" value="1"/>
</dbReference>
<dbReference type="AlphaFoldDB" id="A0AA97I1Z2"/>
<name>A0AA97I1Z2_9SPHN</name>
<evidence type="ECO:0000313" key="6">
    <source>
        <dbReference type="Proteomes" id="UP001302429"/>
    </source>
</evidence>
<sequence>MLRKRRNSFFAALSPSAKELCFSATPGPVRAIFDDTKIVGSYHAITSEATTEIYHNLFVNRGKCLALPYFATRDVDMVFRRWNPGEPLERGPFDVMQPLAQAQEVTPDLLIAPLVGFDSNGRRLGQGGGHYDHYFARHPDVLRIGLAWSVQQCEAIPLEAHDQLLDCIITQEGVITPASSRLRVYAAAQTQER</sequence>
<dbReference type="Proteomes" id="UP001302429">
    <property type="component" value="Chromosome"/>
</dbReference>
<dbReference type="Pfam" id="PF01812">
    <property type="entry name" value="5-FTHF_cyc-lig"/>
    <property type="match status" value="1"/>
</dbReference>
<dbReference type="InterPro" id="IPR024185">
    <property type="entry name" value="FTHF_cligase-like_sf"/>
</dbReference>
<comment type="cofactor">
    <cofactor evidence="4">
        <name>Mg(2+)</name>
        <dbReference type="ChEBI" id="CHEBI:18420"/>
    </cofactor>
</comment>
<organism evidence="5 6">
    <name type="scientific">Alterisphingorhabdus coralli</name>
    <dbReference type="NCBI Taxonomy" id="3071408"/>
    <lineage>
        <taxon>Bacteria</taxon>
        <taxon>Pseudomonadati</taxon>
        <taxon>Pseudomonadota</taxon>
        <taxon>Alphaproteobacteria</taxon>
        <taxon>Sphingomonadales</taxon>
        <taxon>Sphingomonadaceae</taxon>
        <taxon>Alterisphingorhabdus (ex Yan et al. 2024)</taxon>
    </lineage>
</organism>
<comment type="similarity">
    <text evidence="1 4">Belongs to the 5-formyltetrahydrofolate cyclo-ligase family.</text>
</comment>
<dbReference type="GO" id="GO:0035999">
    <property type="term" value="P:tetrahydrofolate interconversion"/>
    <property type="evidence" value="ECO:0007669"/>
    <property type="project" value="TreeGrafter"/>
</dbReference>
<gene>
    <name evidence="5" type="ORF">RB602_08495</name>
</gene>
<keyword evidence="3 4" id="KW-0067">ATP-binding</keyword>
<keyword evidence="5" id="KW-0436">Ligase</keyword>
<dbReference type="InterPro" id="IPR002698">
    <property type="entry name" value="FTHF_cligase"/>
</dbReference>
<dbReference type="KEGG" id="acoa:RB602_08495"/>
<comment type="catalytic activity">
    <reaction evidence="4">
        <text>(6S)-5-formyl-5,6,7,8-tetrahydrofolate + ATP = (6R)-5,10-methenyltetrahydrofolate + ADP + phosphate</text>
        <dbReference type="Rhea" id="RHEA:10488"/>
        <dbReference type="ChEBI" id="CHEBI:30616"/>
        <dbReference type="ChEBI" id="CHEBI:43474"/>
        <dbReference type="ChEBI" id="CHEBI:57455"/>
        <dbReference type="ChEBI" id="CHEBI:57457"/>
        <dbReference type="ChEBI" id="CHEBI:456216"/>
        <dbReference type="EC" id="6.3.3.2"/>
    </reaction>
</comment>
<dbReference type="EC" id="6.3.3.2" evidence="4"/>
<dbReference type="InterPro" id="IPR037171">
    <property type="entry name" value="NagB/RpiA_transferase-like"/>
</dbReference>
<dbReference type="GO" id="GO:0009396">
    <property type="term" value="P:folic acid-containing compound biosynthetic process"/>
    <property type="evidence" value="ECO:0007669"/>
    <property type="project" value="TreeGrafter"/>
</dbReference>
<evidence type="ECO:0000256" key="2">
    <source>
        <dbReference type="ARBA" id="ARBA00022741"/>
    </source>
</evidence>
<keyword evidence="4" id="KW-0460">Magnesium</keyword>
<evidence type="ECO:0000256" key="1">
    <source>
        <dbReference type="ARBA" id="ARBA00010638"/>
    </source>
</evidence>
<accession>A0AA97I1Z2</accession>
<dbReference type="NCBIfam" id="TIGR02727">
    <property type="entry name" value="MTHFS_bact"/>
    <property type="match status" value="1"/>
</dbReference>
<dbReference type="PANTHER" id="PTHR23407:SF1">
    <property type="entry name" value="5-FORMYLTETRAHYDROFOLATE CYCLO-LIGASE"/>
    <property type="match status" value="1"/>
</dbReference>
<dbReference type="RefSeq" id="WP_317084467.1">
    <property type="nucleotide sequence ID" value="NZ_CP136594.1"/>
</dbReference>
<dbReference type="Gene3D" id="3.40.50.10420">
    <property type="entry name" value="NagB/RpiA/CoA transferase-like"/>
    <property type="match status" value="1"/>
</dbReference>